<dbReference type="InterPro" id="IPR001345">
    <property type="entry name" value="PG/BPGM_mutase_AS"/>
</dbReference>
<feature type="binding site" evidence="6">
    <location>
        <begin position="7"/>
        <end position="14"/>
    </location>
    <ligand>
        <name>substrate</name>
    </ligand>
</feature>
<dbReference type="Pfam" id="PF00300">
    <property type="entry name" value="His_Phos_1"/>
    <property type="match status" value="1"/>
</dbReference>
<feature type="active site" description="Proton donor/acceptor" evidence="5">
    <location>
        <position position="81"/>
    </location>
</feature>
<organism evidence="7 8">
    <name type="scientific">Candidatus Acutalibacter ornithocaccae</name>
    <dbReference type="NCBI Taxonomy" id="2838416"/>
    <lineage>
        <taxon>Bacteria</taxon>
        <taxon>Bacillati</taxon>
        <taxon>Bacillota</taxon>
        <taxon>Clostridia</taxon>
        <taxon>Eubacteriales</taxon>
        <taxon>Acutalibacteraceae</taxon>
        <taxon>Acutalibacter</taxon>
    </lineage>
</organism>
<dbReference type="Gene3D" id="3.40.50.1240">
    <property type="entry name" value="Phosphoglycerate mutase-like"/>
    <property type="match status" value="1"/>
</dbReference>
<dbReference type="PIRSF" id="PIRSF000709">
    <property type="entry name" value="6PFK_2-Ptase"/>
    <property type="match status" value="1"/>
</dbReference>
<protein>
    <recommendedName>
        <fullName evidence="2">phosphoglycerate mutase (2,3-diphosphoglycerate-dependent)</fullName>
        <ecNumber evidence="2">5.4.2.11</ecNumber>
    </recommendedName>
</protein>
<feature type="binding site" evidence="6">
    <location>
        <begin position="81"/>
        <end position="84"/>
    </location>
    <ligand>
        <name>substrate</name>
    </ligand>
</feature>
<gene>
    <name evidence="7" type="ORF">H9942_03960</name>
</gene>
<dbReference type="Proteomes" id="UP000824214">
    <property type="component" value="Unassembled WGS sequence"/>
</dbReference>
<dbReference type="InterPro" id="IPR013078">
    <property type="entry name" value="His_Pase_superF_clade-1"/>
</dbReference>
<keyword evidence="4" id="KW-0413">Isomerase</keyword>
<evidence type="ECO:0000256" key="6">
    <source>
        <dbReference type="PIRSR" id="PIRSR613078-2"/>
    </source>
</evidence>
<dbReference type="SMART" id="SM00855">
    <property type="entry name" value="PGAM"/>
    <property type="match status" value="1"/>
</dbReference>
<evidence type="ECO:0000256" key="5">
    <source>
        <dbReference type="PIRSR" id="PIRSR613078-1"/>
    </source>
</evidence>
<dbReference type="EC" id="5.4.2.11" evidence="2"/>
<dbReference type="SUPFAM" id="SSF53254">
    <property type="entry name" value="Phosphoglycerate mutase-like"/>
    <property type="match status" value="1"/>
</dbReference>
<dbReference type="GO" id="GO:0006096">
    <property type="term" value="P:glycolytic process"/>
    <property type="evidence" value="ECO:0007669"/>
    <property type="project" value="UniProtKB-KW"/>
</dbReference>
<dbReference type="EMBL" id="DWXZ01000075">
    <property type="protein sequence ID" value="HJB37206.1"/>
    <property type="molecule type" value="Genomic_DNA"/>
</dbReference>
<comment type="similarity">
    <text evidence="1">Belongs to the phosphoglycerate mutase family. BPG-dependent PGAM subfamily.</text>
</comment>
<evidence type="ECO:0000256" key="1">
    <source>
        <dbReference type="ARBA" id="ARBA00006717"/>
    </source>
</evidence>
<proteinExistence type="inferred from homology"/>
<accession>A0A9D2RYX9</accession>
<dbReference type="GO" id="GO:0004619">
    <property type="term" value="F:phosphoglycerate mutase activity"/>
    <property type="evidence" value="ECO:0007669"/>
    <property type="project" value="UniProtKB-EC"/>
</dbReference>
<evidence type="ECO:0000256" key="4">
    <source>
        <dbReference type="ARBA" id="ARBA00023235"/>
    </source>
</evidence>
<evidence type="ECO:0000256" key="2">
    <source>
        <dbReference type="ARBA" id="ARBA00012028"/>
    </source>
</evidence>
<keyword evidence="3" id="KW-0324">Glycolysis</keyword>
<dbReference type="InterPro" id="IPR029033">
    <property type="entry name" value="His_PPase_superfam"/>
</dbReference>
<name>A0A9D2RYX9_9FIRM</name>
<sequence length="187" mass="21398">MKFYVTRHGQTAWNRENLVCGITDLPLDETGREQARQTAQKLKDTHLDRVIVSPLLRARQTAELICQGRALPLSIDARVREQNYGIYEGVSRFDQGFLSHKRSFATRYPGGESHMSTAVRVYSFLEDTARNCPGESVLVVCHGGICRIIESYFHDMTNEEFFQFNMGNCEVREYQLELPQGEGGETW</sequence>
<dbReference type="PANTHER" id="PTHR11931">
    <property type="entry name" value="PHOSPHOGLYCERATE MUTASE"/>
    <property type="match status" value="1"/>
</dbReference>
<evidence type="ECO:0000313" key="8">
    <source>
        <dbReference type="Proteomes" id="UP000824214"/>
    </source>
</evidence>
<evidence type="ECO:0000313" key="7">
    <source>
        <dbReference type="EMBL" id="HJB37206.1"/>
    </source>
</evidence>
<dbReference type="AlphaFoldDB" id="A0A9D2RYX9"/>
<evidence type="ECO:0000256" key="3">
    <source>
        <dbReference type="ARBA" id="ARBA00023152"/>
    </source>
</evidence>
<dbReference type="InterPro" id="IPR005952">
    <property type="entry name" value="Phosphogly_mut1"/>
</dbReference>
<dbReference type="PROSITE" id="PS00175">
    <property type="entry name" value="PG_MUTASE"/>
    <property type="match status" value="1"/>
</dbReference>
<reference evidence="7" key="1">
    <citation type="journal article" date="2021" name="PeerJ">
        <title>Extensive microbial diversity within the chicken gut microbiome revealed by metagenomics and culture.</title>
        <authorList>
            <person name="Gilroy R."/>
            <person name="Ravi A."/>
            <person name="Getino M."/>
            <person name="Pursley I."/>
            <person name="Horton D.L."/>
            <person name="Alikhan N.F."/>
            <person name="Baker D."/>
            <person name="Gharbi K."/>
            <person name="Hall N."/>
            <person name="Watson M."/>
            <person name="Adriaenssens E.M."/>
            <person name="Foster-Nyarko E."/>
            <person name="Jarju S."/>
            <person name="Secka A."/>
            <person name="Antonio M."/>
            <person name="Oren A."/>
            <person name="Chaudhuri R.R."/>
            <person name="La Ragione R."/>
            <person name="Hildebrand F."/>
            <person name="Pallen M.J."/>
        </authorList>
    </citation>
    <scope>NUCLEOTIDE SEQUENCE</scope>
    <source>
        <strain evidence="7">ChiBcolR8-3208</strain>
    </source>
</reference>
<comment type="caution">
    <text evidence="7">The sequence shown here is derived from an EMBL/GenBank/DDBJ whole genome shotgun (WGS) entry which is preliminary data.</text>
</comment>
<feature type="binding site" evidence="6">
    <location>
        <position position="57"/>
    </location>
    <ligand>
        <name>substrate</name>
    </ligand>
</feature>
<reference evidence="7" key="2">
    <citation type="submission" date="2021-04" db="EMBL/GenBank/DDBJ databases">
        <authorList>
            <person name="Gilroy R."/>
        </authorList>
    </citation>
    <scope>NUCLEOTIDE SEQUENCE</scope>
    <source>
        <strain evidence="7">ChiBcolR8-3208</strain>
    </source>
</reference>
<feature type="active site" description="Tele-phosphohistidine intermediate" evidence="5">
    <location>
        <position position="8"/>
    </location>
</feature>
<dbReference type="CDD" id="cd07067">
    <property type="entry name" value="HP_PGM_like"/>
    <property type="match status" value="1"/>
</dbReference>